<feature type="compositionally biased region" description="Low complexity" evidence="2">
    <location>
        <begin position="104"/>
        <end position="141"/>
    </location>
</feature>
<feature type="coiled-coil region" evidence="1">
    <location>
        <begin position="214"/>
        <end position="248"/>
    </location>
</feature>
<keyword evidence="4" id="KW-1185">Reference proteome</keyword>
<accession>A0AAQ4F0F4</accession>
<organism evidence="3 4">
    <name type="scientific">Amblyomma americanum</name>
    <name type="common">Lone star tick</name>
    <dbReference type="NCBI Taxonomy" id="6943"/>
    <lineage>
        <taxon>Eukaryota</taxon>
        <taxon>Metazoa</taxon>
        <taxon>Ecdysozoa</taxon>
        <taxon>Arthropoda</taxon>
        <taxon>Chelicerata</taxon>
        <taxon>Arachnida</taxon>
        <taxon>Acari</taxon>
        <taxon>Parasitiformes</taxon>
        <taxon>Ixodida</taxon>
        <taxon>Ixodoidea</taxon>
        <taxon>Ixodidae</taxon>
        <taxon>Amblyomminae</taxon>
        <taxon>Amblyomma</taxon>
    </lineage>
</organism>
<feature type="compositionally biased region" description="Basic and acidic residues" evidence="2">
    <location>
        <begin position="836"/>
        <end position="846"/>
    </location>
</feature>
<feature type="coiled-coil region" evidence="1">
    <location>
        <begin position="541"/>
        <end position="568"/>
    </location>
</feature>
<gene>
    <name evidence="3" type="ORF">V5799_018409</name>
</gene>
<proteinExistence type="predicted"/>
<sequence>MASAKSPREDDEVAAKSASFERAGFRAPVAAMSGRGPKFAEKRKRLKRRSAQQQQHRAASAGGDSGVPGSSALCLTPGAGPGPQSPPPSLADEERGSRDNSFASCTSPSSVPLPSSSQSSSLGSRLSADTSHSSMASAASSDRVSRKTSTGNLSGKVNNGLDSSSNISFSSIEACASPELLKKESERSPAHGDTSFNETLSRYKKKMGEVKRQLSKRDELIRLLTERLEETRQEQERAQQEASQQEHTMAQEVSQLKRELQLCMELLEAKGGDAALRQQHQLMLSAKNEVLEQLQQKVEAQEQQITMLQQIRTDLLGRLAAASLGPEQGEIVANNAGHLNLLSSNECKAAGPSDVGCHGDAVTLTLMPLSELSDQPLVNDSGHEHLSSQEHPESDDCLLPSCKQLICSHLSDWITARSLSVDSYADIVSVFDDLKLFAMQGLHYAAACEPYNIPVPNPADLLREVAALHTKVAALEEELRTLEAEMISVRTENGNLRRSSVATEEELRTLRTERNLTLSSIKESEYQRAKEEVEDESLLEVYELQTECIRLEQEKKALEQQRTRLMSGEQSPCVSPIPSVFTAVPERVRHSSAVQTDDVEAAKSALENSCAAFAQAVDKRLSLDSLNASTELDDGENEKGAYDALVAENIRLTADRQRAESDLEVTRERLRSAEDLIDKLKAQLDQEHGTLEQLVAKTEEMLQATTNADLSSRDRRIFLENQSLKCQVVLLNSRLEWEQDFSSALKRHVQCLGSRDEAFQKTVKDLTNRLLSGGERLRSSMDRCRQLEQALAKSAAKAKRLEAELQRLRGSLKASGDASPSSLKNGDAECSALQDEESKQQDRVDTEASNGGSGKGSNGDRSIKEEGKPLVIQRMLLELEEKELLLSNQDLCSRSSQQLELCRQREQLHAEYGERFAAALTALKDSCRRDLLSFQECLVRESSLQLLRLRESHQADIAALKQRHAEQVEQLRAKLLPTEAAQSSASEEEEAVLAELRQRQQAEYEQLLPRLDADLQLKLQALVALTLRIHQVENERALASAQERLANEKQRLWEALTACNQVHREALEARLEHEQKAALRDQYQALLNDTAGQMHSSEDATAPPNPATSAAAAAAPATTATTTTAAGDGPDALHLSQISRDHAQSTVEVLCGLLKERLDKDFHAAVNVSYAPHLLLIICTPV</sequence>
<dbReference type="Proteomes" id="UP001321473">
    <property type="component" value="Unassembled WGS sequence"/>
</dbReference>
<feature type="region of interest" description="Disordered" evidence="2">
    <location>
        <begin position="1"/>
        <end position="163"/>
    </location>
</feature>
<feature type="coiled-coil region" evidence="1">
    <location>
        <begin position="642"/>
        <end position="701"/>
    </location>
</feature>
<feature type="compositionally biased region" description="Polar residues" evidence="2">
    <location>
        <begin position="147"/>
        <end position="162"/>
    </location>
</feature>
<evidence type="ECO:0000313" key="4">
    <source>
        <dbReference type="Proteomes" id="UP001321473"/>
    </source>
</evidence>
<name>A0AAQ4F0F4_AMBAM</name>
<dbReference type="EMBL" id="JARKHS020009057">
    <property type="protein sequence ID" value="KAK8780252.1"/>
    <property type="molecule type" value="Genomic_DNA"/>
</dbReference>
<protein>
    <submittedName>
        <fullName evidence="3">Uncharacterized protein</fullName>
    </submittedName>
</protein>
<feature type="coiled-coil region" evidence="1">
    <location>
        <begin position="465"/>
        <end position="492"/>
    </location>
</feature>
<feature type="compositionally biased region" description="Low complexity" evidence="2">
    <location>
        <begin position="1107"/>
        <end position="1126"/>
    </location>
</feature>
<feature type="compositionally biased region" description="Low complexity" evidence="2">
    <location>
        <begin position="51"/>
        <end position="61"/>
    </location>
</feature>
<evidence type="ECO:0000256" key="1">
    <source>
        <dbReference type="SAM" id="Coils"/>
    </source>
</evidence>
<feature type="compositionally biased region" description="Basic residues" evidence="2">
    <location>
        <begin position="41"/>
        <end position="50"/>
    </location>
</feature>
<dbReference type="AlphaFoldDB" id="A0AAQ4F0F4"/>
<evidence type="ECO:0000256" key="2">
    <source>
        <dbReference type="SAM" id="MobiDB-lite"/>
    </source>
</evidence>
<feature type="region of interest" description="Disordered" evidence="2">
    <location>
        <begin position="810"/>
        <end position="865"/>
    </location>
</feature>
<reference evidence="3 4" key="1">
    <citation type="journal article" date="2023" name="Arcadia Sci">
        <title>De novo assembly of a long-read Amblyomma americanum tick genome.</title>
        <authorList>
            <person name="Chou S."/>
            <person name="Poskanzer K.E."/>
            <person name="Rollins M."/>
            <person name="Thuy-Boun P.S."/>
        </authorList>
    </citation>
    <scope>NUCLEOTIDE SEQUENCE [LARGE SCALE GENOMIC DNA]</scope>
    <source>
        <strain evidence="3">F_SG_1</strain>
        <tissue evidence="3">Salivary glands</tissue>
    </source>
</reference>
<comment type="caution">
    <text evidence="3">The sequence shown here is derived from an EMBL/GenBank/DDBJ whole genome shotgun (WGS) entry which is preliminary data.</text>
</comment>
<keyword evidence="1" id="KW-0175">Coiled coil</keyword>
<feature type="region of interest" description="Disordered" evidence="2">
    <location>
        <begin position="1093"/>
        <end position="1133"/>
    </location>
</feature>
<evidence type="ECO:0000313" key="3">
    <source>
        <dbReference type="EMBL" id="KAK8780252.1"/>
    </source>
</evidence>
<feature type="coiled-coil region" evidence="1">
    <location>
        <begin position="277"/>
        <end position="311"/>
    </location>
</feature>